<dbReference type="Gene3D" id="1.20.5.110">
    <property type="match status" value="1"/>
</dbReference>
<dbReference type="PROSITE" id="PS50892">
    <property type="entry name" value="V_SNARE"/>
    <property type="match status" value="1"/>
</dbReference>
<dbReference type="KEGG" id="ipu:108255780"/>
<organism evidence="6 7">
    <name type="scientific">Ictalurus punctatus</name>
    <name type="common">Channel catfish</name>
    <name type="synonym">Silurus punctatus</name>
    <dbReference type="NCBI Taxonomy" id="7998"/>
    <lineage>
        <taxon>Eukaryota</taxon>
        <taxon>Metazoa</taxon>
        <taxon>Chordata</taxon>
        <taxon>Craniata</taxon>
        <taxon>Vertebrata</taxon>
        <taxon>Euteleostomi</taxon>
        <taxon>Actinopterygii</taxon>
        <taxon>Neopterygii</taxon>
        <taxon>Teleostei</taxon>
        <taxon>Ostariophysi</taxon>
        <taxon>Siluriformes</taxon>
        <taxon>Ictaluridae</taxon>
        <taxon>Ictalurus</taxon>
    </lineage>
</organism>
<evidence type="ECO:0000256" key="1">
    <source>
        <dbReference type="ARBA" id="ARBA00008025"/>
    </source>
</evidence>
<evidence type="ECO:0000313" key="6">
    <source>
        <dbReference type="Proteomes" id="UP000221080"/>
    </source>
</evidence>
<dbReference type="GO" id="GO:0016192">
    <property type="term" value="P:vesicle-mediated transport"/>
    <property type="evidence" value="ECO:0007669"/>
    <property type="project" value="InterPro"/>
</dbReference>
<dbReference type="Pfam" id="PF00957">
    <property type="entry name" value="Synaptobrevin"/>
    <property type="match status" value="1"/>
</dbReference>
<dbReference type="Proteomes" id="UP000221080">
    <property type="component" value="Chromosome 22"/>
</dbReference>
<dbReference type="AlphaFoldDB" id="A0A2D0PQW4"/>
<feature type="domain" description="V-SNARE coiled-coil homology" evidence="5">
    <location>
        <begin position="7"/>
        <end position="67"/>
    </location>
</feature>
<keyword evidence="6" id="KW-1185">Reference proteome</keyword>
<accession>A0A2D0PQW4</accession>
<dbReference type="GeneID" id="108255780"/>
<evidence type="ECO:0000259" key="5">
    <source>
        <dbReference type="PROSITE" id="PS50892"/>
    </source>
</evidence>
<dbReference type="SUPFAM" id="SSF58038">
    <property type="entry name" value="SNARE fusion complex"/>
    <property type="match status" value="1"/>
</dbReference>
<dbReference type="STRING" id="7998.ENSIPUP00000033478"/>
<protein>
    <submittedName>
        <fullName evidence="7">Vesicle-associated membrane protein 3</fullName>
    </submittedName>
</protein>
<dbReference type="InterPro" id="IPR042855">
    <property type="entry name" value="V_SNARE_CC"/>
</dbReference>
<name>A0A2D0PQW4_ICTPU</name>
<evidence type="ECO:0000313" key="7">
    <source>
        <dbReference type="RefSeq" id="XP_017307475.1"/>
    </source>
</evidence>
<keyword evidence="4" id="KW-0472">Membrane</keyword>
<keyword evidence="4" id="KW-0812">Transmembrane</keyword>
<dbReference type="InterPro" id="IPR001388">
    <property type="entry name" value="Synaptobrevin-like"/>
</dbReference>
<dbReference type="PANTHER" id="PTHR45701">
    <property type="entry name" value="SYNAPTOBREVIN FAMILY MEMBER"/>
    <property type="match status" value="1"/>
</dbReference>
<dbReference type="InterPro" id="IPR016444">
    <property type="entry name" value="Synaptobrevin/VAMP"/>
</dbReference>
<gene>
    <name evidence="7" type="primary">LOC108255780</name>
</gene>
<keyword evidence="3" id="KW-0175">Coiled coil</keyword>
<sequence length="103" mass="11925">MEKGKGQLQQLQEDADQVVVIMQKNFNKVGEREEKLEELDKRADALLETGKQFRKSTRKLKQKTETENARLRCKNWRVIAGVVALIIIITIVIIIIIAVLWPR</sequence>
<comment type="similarity">
    <text evidence="1">Belongs to the synaptobrevin family.</text>
</comment>
<evidence type="ECO:0000256" key="2">
    <source>
        <dbReference type="ARBA" id="ARBA00046280"/>
    </source>
</evidence>
<proteinExistence type="inferred from homology"/>
<keyword evidence="4" id="KW-1133">Transmembrane helix</keyword>
<reference evidence="6" key="1">
    <citation type="journal article" date="2016" name="Nat. Commun.">
        <title>The channel catfish genome sequence provides insights into the evolution of scale formation in teleosts.</title>
        <authorList>
            <person name="Liu Z."/>
            <person name="Liu S."/>
            <person name="Yao J."/>
            <person name="Bao L."/>
            <person name="Zhang J."/>
            <person name="Li Y."/>
            <person name="Jiang C."/>
            <person name="Sun L."/>
            <person name="Wang R."/>
            <person name="Zhang Y."/>
            <person name="Zhou T."/>
            <person name="Zeng Q."/>
            <person name="Fu Q."/>
            <person name="Gao S."/>
            <person name="Li N."/>
            <person name="Koren S."/>
            <person name="Jiang Y."/>
            <person name="Zimin A."/>
            <person name="Xu P."/>
            <person name="Phillippy A.M."/>
            <person name="Geng X."/>
            <person name="Song L."/>
            <person name="Sun F."/>
            <person name="Li C."/>
            <person name="Wang X."/>
            <person name="Chen A."/>
            <person name="Jin Y."/>
            <person name="Yuan Z."/>
            <person name="Yang Y."/>
            <person name="Tan S."/>
            <person name="Peatman E."/>
            <person name="Lu J."/>
            <person name="Qin Z."/>
            <person name="Dunham R."/>
            <person name="Li Z."/>
            <person name="Sonstegard T."/>
            <person name="Feng J."/>
            <person name="Danzmann R.G."/>
            <person name="Schroeder S."/>
            <person name="Scheffler B."/>
            <person name="Duke M.V."/>
            <person name="Ballard L."/>
            <person name="Kucuktas H."/>
            <person name="Kaltenboeck L."/>
            <person name="Liu H."/>
            <person name="Armbruster J."/>
            <person name="Xie Y."/>
            <person name="Kirby M.L."/>
            <person name="Tian Y."/>
            <person name="Flanagan M.E."/>
            <person name="Mu W."/>
            <person name="Waldbieser G.C."/>
        </authorList>
    </citation>
    <scope>NUCLEOTIDE SEQUENCE [LARGE SCALE GENOMIC DNA]</scope>
    <source>
        <strain evidence="6">SDA103</strain>
    </source>
</reference>
<dbReference type="PRINTS" id="PR00219">
    <property type="entry name" value="SYNAPTOBREVN"/>
</dbReference>
<feature type="transmembrane region" description="Helical" evidence="4">
    <location>
        <begin position="78"/>
        <end position="101"/>
    </location>
</feature>
<evidence type="ECO:0000256" key="3">
    <source>
        <dbReference type="PROSITE-ProRule" id="PRU00290"/>
    </source>
</evidence>
<reference evidence="7" key="2">
    <citation type="submission" date="2025-08" db="UniProtKB">
        <authorList>
            <consortium name="RefSeq"/>
        </authorList>
    </citation>
    <scope>IDENTIFICATION</scope>
    <source>
        <tissue evidence="7">Blood</tissue>
    </source>
</reference>
<comment type="subcellular location">
    <subcellularLocation>
        <location evidence="2">Endomembrane system</location>
        <topology evidence="2">Single-pass type IV membrane protein</topology>
    </subcellularLocation>
</comment>
<evidence type="ECO:0000256" key="4">
    <source>
        <dbReference type="SAM" id="Phobius"/>
    </source>
</evidence>
<dbReference type="RefSeq" id="XP_017307475.1">
    <property type="nucleotide sequence ID" value="XM_017451986.3"/>
</dbReference>
<dbReference type="GO" id="GO:0016020">
    <property type="term" value="C:membrane"/>
    <property type="evidence" value="ECO:0007669"/>
    <property type="project" value="InterPro"/>
</dbReference>
<dbReference type="GO" id="GO:0012505">
    <property type="term" value="C:endomembrane system"/>
    <property type="evidence" value="ECO:0007669"/>
    <property type="project" value="UniProtKB-SubCell"/>
</dbReference>